<keyword evidence="1 3" id="KW-0378">Hydrolase</keyword>
<dbReference type="SUPFAM" id="SSF53474">
    <property type="entry name" value="alpha/beta-Hydrolases"/>
    <property type="match status" value="1"/>
</dbReference>
<dbReference type="KEGG" id="gba:J421_3662"/>
<accession>W0RJF3</accession>
<dbReference type="Pfam" id="PF00561">
    <property type="entry name" value="Abhydrolase_1"/>
    <property type="match status" value="1"/>
</dbReference>
<dbReference type="Proteomes" id="UP000019151">
    <property type="component" value="Chromosome"/>
</dbReference>
<sequence>MTDWRAMPTSGAALGGGTDGWVKGDGVRLHYVVRGSGPLVVLLHGFPEFWFGWRHQLAVLAAAGYRAVALDLRGYNLSGRPPRVEDYTRARVAADVAAAIARLGGPARAVVGHDWGGVIAWRLSVRHADALERLVVMNAPHPARYRELARHPAQLARSWYVGAVQIPWLPELLLRRDDFAALARVLRVEHGRDRAPSDAALDAYRASWRIPGALKAALSYYRALKRSLVQSAAVEHAPTTQPTLVVWGMRDGALVPANAEGLERWVRDLRVVRLADAHHFVQSDAPDAVNAALVDFLRR</sequence>
<dbReference type="PATRIC" id="fig|861299.3.peg.3718"/>
<dbReference type="InterPro" id="IPR000073">
    <property type="entry name" value="AB_hydrolase_1"/>
</dbReference>
<dbReference type="InParanoid" id="W0RJF3"/>
<dbReference type="PANTHER" id="PTHR43329">
    <property type="entry name" value="EPOXIDE HYDROLASE"/>
    <property type="match status" value="1"/>
</dbReference>
<dbReference type="FunCoup" id="W0RJF3">
    <property type="interactions" value="110"/>
</dbReference>
<evidence type="ECO:0000259" key="2">
    <source>
        <dbReference type="Pfam" id="PF00561"/>
    </source>
</evidence>
<dbReference type="GO" id="GO:0016787">
    <property type="term" value="F:hydrolase activity"/>
    <property type="evidence" value="ECO:0007669"/>
    <property type="project" value="UniProtKB-KW"/>
</dbReference>
<dbReference type="PRINTS" id="PR00111">
    <property type="entry name" value="ABHYDROLASE"/>
</dbReference>
<dbReference type="RefSeq" id="WP_025412653.1">
    <property type="nucleotide sequence ID" value="NZ_CP007128.1"/>
</dbReference>
<evidence type="ECO:0000313" key="3">
    <source>
        <dbReference type="EMBL" id="AHG91199.1"/>
    </source>
</evidence>
<proteinExistence type="predicted"/>
<dbReference type="STRING" id="861299.J421_3662"/>
<dbReference type="InterPro" id="IPR000639">
    <property type="entry name" value="Epox_hydrolase-like"/>
</dbReference>
<name>W0RJF3_9BACT</name>
<dbReference type="EMBL" id="CP007128">
    <property type="protein sequence ID" value="AHG91199.1"/>
    <property type="molecule type" value="Genomic_DNA"/>
</dbReference>
<feature type="domain" description="AB hydrolase-1" evidence="2">
    <location>
        <begin position="38"/>
        <end position="286"/>
    </location>
</feature>
<protein>
    <submittedName>
        <fullName evidence="3">Alpha/beta hydrolase fold protein</fullName>
    </submittedName>
</protein>
<dbReference type="Gene3D" id="3.40.50.1820">
    <property type="entry name" value="alpha/beta hydrolase"/>
    <property type="match status" value="1"/>
</dbReference>
<reference evidence="3 4" key="1">
    <citation type="journal article" date="2014" name="Genome Announc.">
        <title>Genome Sequence and Methylome of Soil Bacterium Gemmatirosa kalamazoonensis KBS708T, a Member of the Rarely Cultivated Gemmatimonadetes Phylum.</title>
        <authorList>
            <person name="Debruyn J.M."/>
            <person name="Radosevich M."/>
            <person name="Wommack K.E."/>
            <person name="Polson S.W."/>
            <person name="Hauser L.J."/>
            <person name="Fawaz M.N."/>
            <person name="Korlach J."/>
            <person name="Tsai Y.C."/>
        </authorList>
    </citation>
    <scope>NUCLEOTIDE SEQUENCE [LARGE SCALE GENOMIC DNA]</scope>
    <source>
        <strain evidence="3 4">KBS708</strain>
    </source>
</reference>
<dbReference type="HOGENOM" id="CLU_020336_7_2_0"/>
<dbReference type="PRINTS" id="PR00412">
    <property type="entry name" value="EPOXHYDRLASE"/>
</dbReference>
<keyword evidence="4" id="KW-1185">Reference proteome</keyword>
<gene>
    <name evidence="3" type="ORF">J421_3662</name>
</gene>
<evidence type="ECO:0000313" key="4">
    <source>
        <dbReference type="Proteomes" id="UP000019151"/>
    </source>
</evidence>
<organism evidence="3 4">
    <name type="scientific">Gemmatirosa kalamazoonensis</name>
    <dbReference type="NCBI Taxonomy" id="861299"/>
    <lineage>
        <taxon>Bacteria</taxon>
        <taxon>Pseudomonadati</taxon>
        <taxon>Gemmatimonadota</taxon>
        <taxon>Gemmatimonadia</taxon>
        <taxon>Gemmatimonadales</taxon>
        <taxon>Gemmatimonadaceae</taxon>
        <taxon>Gemmatirosa</taxon>
    </lineage>
</organism>
<evidence type="ECO:0000256" key="1">
    <source>
        <dbReference type="ARBA" id="ARBA00022801"/>
    </source>
</evidence>
<dbReference type="InterPro" id="IPR029058">
    <property type="entry name" value="AB_hydrolase_fold"/>
</dbReference>
<dbReference type="AlphaFoldDB" id="W0RJF3"/>
<dbReference type="eggNOG" id="COG0596">
    <property type="taxonomic scope" value="Bacteria"/>
</dbReference>